<gene>
    <name evidence="7" type="ORF">V6N12_029231</name>
</gene>
<dbReference type="SUPFAM" id="SSF56112">
    <property type="entry name" value="Protein kinase-like (PK-like)"/>
    <property type="match status" value="1"/>
</dbReference>
<dbReference type="Proteomes" id="UP001472677">
    <property type="component" value="Unassembled WGS sequence"/>
</dbReference>
<proteinExistence type="predicted"/>
<dbReference type="InterPro" id="IPR011009">
    <property type="entry name" value="Kinase-like_dom_sf"/>
</dbReference>
<dbReference type="PANTHER" id="PTHR27002:SF814">
    <property type="entry name" value="CYSTEINE-RICH RECEPTOR-LIKE PROTEIN KINASE 10"/>
    <property type="match status" value="1"/>
</dbReference>
<feature type="transmembrane region" description="Helical" evidence="6">
    <location>
        <begin position="91"/>
        <end position="116"/>
    </location>
</feature>
<keyword evidence="4" id="KW-0418">Kinase</keyword>
<evidence type="ECO:0000313" key="7">
    <source>
        <dbReference type="EMBL" id="KAK8524365.1"/>
    </source>
</evidence>
<keyword evidence="6" id="KW-1133">Transmembrane helix</keyword>
<keyword evidence="6" id="KW-0472">Membrane</keyword>
<evidence type="ECO:0000256" key="6">
    <source>
        <dbReference type="SAM" id="Phobius"/>
    </source>
</evidence>
<evidence type="ECO:0000256" key="3">
    <source>
        <dbReference type="ARBA" id="ARBA00022741"/>
    </source>
</evidence>
<dbReference type="EMBL" id="JBBPBM010000041">
    <property type="protein sequence ID" value="KAK8524365.1"/>
    <property type="molecule type" value="Genomic_DNA"/>
</dbReference>
<accession>A0ABR2CVJ1</accession>
<evidence type="ECO:0000256" key="1">
    <source>
        <dbReference type="ARBA" id="ARBA00022527"/>
    </source>
</evidence>
<dbReference type="PANTHER" id="PTHR27002">
    <property type="entry name" value="RECEPTOR-LIKE SERINE/THREONINE-PROTEIN KINASE SD1-8"/>
    <property type="match status" value="1"/>
</dbReference>
<keyword evidence="1" id="KW-0723">Serine/threonine-protein kinase</keyword>
<keyword evidence="3" id="KW-0547">Nucleotide-binding</keyword>
<comment type="caution">
    <text evidence="7">The sequence shown here is derived from an EMBL/GenBank/DDBJ whole genome shotgun (WGS) entry which is preliminary data.</text>
</comment>
<evidence type="ECO:0000256" key="2">
    <source>
        <dbReference type="ARBA" id="ARBA00022679"/>
    </source>
</evidence>
<keyword evidence="6" id="KW-0812">Transmembrane</keyword>
<protein>
    <submittedName>
        <fullName evidence="7">Uncharacterized protein</fullName>
    </submittedName>
</protein>
<keyword evidence="2" id="KW-0808">Transferase</keyword>
<evidence type="ECO:0000256" key="4">
    <source>
        <dbReference type="ARBA" id="ARBA00022777"/>
    </source>
</evidence>
<evidence type="ECO:0000313" key="8">
    <source>
        <dbReference type="Proteomes" id="UP001472677"/>
    </source>
</evidence>
<reference evidence="7 8" key="1">
    <citation type="journal article" date="2024" name="G3 (Bethesda)">
        <title>Genome assembly of Hibiscus sabdariffa L. provides insights into metabolisms of medicinal natural products.</title>
        <authorList>
            <person name="Kim T."/>
        </authorList>
    </citation>
    <scope>NUCLEOTIDE SEQUENCE [LARGE SCALE GENOMIC DNA]</scope>
    <source>
        <strain evidence="7">TK-2024</strain>
        <tissue evidence="7">Old leaves</tissue>
    </source>
</reference>
<sequence>MKSQQQYVKQKKKKKPVVANLTAQTSPIISTTFNNHYYAAAETHSFSTHHSSILNPSCNVRYDIYPFYNQTAVEPPPPPTASEEKQNNSNLITILVASLSATFGLALVSVSGFFIWRRNSQVDRENSQGGQLLDLVEGRIPNEHSTETFSGETVGKSQEFPSIQLDILHAATDYFSHSNKVGEGGFGPVYKGCRNGVDESAPCSVMCGF</sequence>
<keyword evidence="8" id="KW-1185">Reference proteome</keyword>
<name>A0ABR2CVJ1_9ROSI</name>
<keyword evidence="5" id="KW-0067">ATP-binding</keyword>
<dbReference type="Gene3D" id="3.30.200.20">
    <property type="entry name" value="Phosphorylase Kinase, domain 1"/>
    <property type="match status" value="1"/>
</dbReference>
<evidence type="ECO:0000256" key="5">
    <source>
        <dbReference type="ARBA" id="ARBA00022840"/>
    </source>
</evidence>
<organism evidence="7 8">
    <name type="scientific">Hibiscus sabdariffa</name>
    <name type="common">roselle</name>
    <dbReference type="NCBI Taxonomy" id="183260"/>
    <lineage>
        <taxon>Eukaryota</taxon>
        <taxon>Viridiplantae</taxon>
        <taxon>Streptophyta</taxon>
        <taxon>Embryophyta</taxon>
        <taxon>Tracheophyta</taxon>
        <taxon>Spermatophyta</taxon>
        <taxon>Magnoliopsida</taxon>
        <taxon>eudicotyledons</taxon>
        <taxon>Gunneridae</taxon>
        <taxon>Pentapetalae</taxon>
        <taxon>rosids</taxon>
        <taxon>malvids</taxon>
        <taxon>Malvales</taxon>
        <taxon>Malvaceae</taxon>
        <taxon>Malvoideae</taxon>
        <taxon>Hibiscus</taxon>
    </lineage>
</organism>